<evidence type="ECO:0000313" key="1">
    <source>
        <dbReference type="EMBL" id="AXR63208.1"/>
    </source>
</evidence>
<organism evidence="1 2">
    <name type="scientific">Leptospira mayottensis</name>
    <dbReference type="NCBI Taxonomy" id="1137606"/>
    <lineage>
        <taxon>Bacteria</taxon>
        <taxon>Pseudomonadati</taxon>
        <taxon>Spirochaetota</taxon>
        <taxon>Spirochaetia</taxon>
        <taxon>Leptospirales</taxon>
        <taxon>Leptospiraceae</taxon>
        <taxon>Leptospira</taxon>
    </lineage>
</organism>
<dbReference type="Proteomes" id="UP000258889">
    <property type="component" value="Chromosome i"/>
</dbReference>
<dbReference type="EMBL" id="CP030144">
    <property type="protein sequence ID" value="AXR63208.1"/>
    <property type="molecule type" value="Genomic_DNA"/>
</dbReference>
<name>A0ABM6Y8K3_9LEPT</name>
<keyword evidence="2" id="KW-1185">Reference proteome</keyword>
<sequence length="103" mass="12449">MWELLHFITNLWKDCNRFFLRLWDKLQIPALIGFQPKDFPFKSSASILMKNEQTLTCKAPITHIFNENRPHLKRCDSNFKRTTCFKMLFHYKTTYKVFSLKSL</sequence>
<gene>
    <name evidence="1" type="ORF">DQM28_02125</name>
</gene>
<protein>
    <submittedName>
        <fullName evidence="1">Uncharacterized protein</fullName>
    </submittedName>
</protein>
<proteinExistence type="predicted"/>
<evidence type="ECO:0000313" key="2">
    <source>
        <dbReference type="Proteomes" id="UP000258889"/>
    </source>
</evidence>
<reference evidence="1 2" key="1">
    <citation type="submission" date="2018-09" db="EMBL/GenBank/DDBJ databases">
        <title>Complete Genome sequences of three Leptospira mayottensis isolates obtained from Tenrecid mammals endemic to the Malagasy region.</title>
        <authorList>
            <person name="Cordonin C."/>
            <person name="Toty C."/>
        </authorList>
    </citation>
    <scope>NUCLEOTIDE SEQUENCE [LARGE SCALE GENOMIC DNA]</scope>
    <source>
        <strain evidence="1 2">MDI222</strain>
    </source>
</reference>
<accession>A0ABM6Y8K3</accession>